<comment type="caution">
    <text evidence="18">The sequence shown here is derived from an EMBL/GenBank/DDBJ whole genome shotgun (WGS) entry which is preliminary data.</text>
</comment>
<name>A0A1E3G0X7_9BACT</name>
<feature type="active site" description="Proton donor" evidence="14">
    <location>
        <position position="63"/>
    </location>
</feature>
<dbReference type="CDD" id="cd01284">
    <property type="entry name" value="Riboflavin_deaminase-reductase"/>
    <property type="match status" value="1"/>
</dbReference>
<accession>A0A1E3G0X7</accession>
<dbReference type="PANTHER" id="PTHR38011:SF7">
    <property type="entry name" value="2,5-DIAMINO-6-RIBOSYLAMINO-4(3H)-PYRIMIDINONE 5'-PHOSPHATE REDUCTASE"/>
    <property type="match status" value="1"/>
</dbReference>
<feature type="binding site" evidence="15">
    <location>
        <position position="208"/>
    </location>
    <ligand>
        <name>NADP(+)</name>
        <dbReference type="ChEBI" id="CHEBI:58349"/>
    </ligand>
</feature>
<comment type="catalytic activity">
    <reaction evidence="13">
        <text>5-amino-6-(5-phospho-D-ribitylamino)uracil + NADP(+) = 5-amino-6-(5-phospho-D-ribosylamino)uracil + NADPH + H(+)</text>
        <dbReference type="Rhea" id="RHEA:17845"/>
        <dbReference type="ChEBI" id="CHEBI:15378"/>
        <dbReference type="ChEBI" id="CHEBI:57783"/>
        <dbReference type="ChEBI" id="CHEBI:58349"/>
        <dbReference type="ChEBI" id="CHEBI:58421"/>
        <dbReference type="ChEBI" id="CHEBI:58453"/>
        <dbReference type="EC" id="1.1.1.193"/>
    </reaction>
</comment>
<evidence type="ECO:0000256" key="13">
    <source>
        <dbReference type="PIRNR" id="PIRNR006769"/>
    </source>
</evidence>
<feature type="binding site" evidence="15">
    <location>
        <position position="183"/>
    </location>
    <ligand>
        <name>substrate</name>
    </ligand>
</feature>
<keyword evidence="8 13" id="KW-0378">Hydrolase</keyword>
<dbReference type="Pfam" id="PF00383">
    <property type="entry name" value="dCMP_cyt_deam_1"/>
    <property type="match status" value="1"/>
</dbReference>
<reference evidence="19" key="1">
    <citation type="submission" date="2016-04" db="EMBL/GenBank/DDBJ databases">
        <title>The genome sequence project of a novel Fervidobacterium isolate from a hot spring in Thailand.</title>
        <authorList>
            <person name="Gonzalez J.M."/>
            <person name="Cuecas A."/>
            <person name="Kanoksilapatham W."/>
        </authorList>
    </citation>
    <scope>NUCLEOTIDE SEQUENCE [LARGE SCALE GENOMIC DNA]</scope>
    <source>
        <strain evidence="19">FC2004</strain>
    </source>
</reference>
<dbReference type="EMBL" id="LWAF01000015">
    <property type="protein sequence ID" value="ODN29904.1"/>
    <property type="molecule type" value="Genomic_DNA"/>
</dbReference>
<evidence type="ECO:0000256" key="15">
    <source>
        <dbReference type="PIRSR" id="PIRSR006769-2"/>
    </source>
</evidence>
<dbReference type="PROSITE" id="PS51747">
    <property type="entry name" value="CYT_DCMP_DEAMINASES_2"/>
    <property type="match status" value="1"/>
</dbReference>
<feature type="binding site" evidence="16">
    <location>
        <position position="98"/>
    </location>
    <ligand>
        <name>Zn(2+)</name>
        <dbReference type="ChEBI" id="CHEBI:29105"/>
        <note>catalytic</note>
    </ligand>
</feature>
<organism evidence="18 19">
    <name type="scientific">Fervidobacterium thailandense</name>
    <dbReference type="NCBI Taxonomy" id="1008305"/>
    <lineage>
        <taxon>Bacteria</taxon>
        <taxon>Thermotogati</taxon>
        <taxon>Thermotogota</taxon>
        <taxon>Thermotogae</taxon>
        <taxon>Thermotogales</taxon>
        <taxon>Fervidobacteriaceae</taxon>
        <taxon>Fervidobacterium</taxon>
    </lineage>
</organism>
<dbReference type="GO" id="GO:0008835">
    <property type="term" value="F:diaminohydroxyphosphoribosylaminopyrimidine deaminase activity"/>
    <property type="evidence" value="ECO:0007669"/>
    <property type="project" value="UniProtKB-EC"/>
</dbReference>
<dbReference type="EC" id="3.5.4.26" evidence="13"/>
<evidence type="ECO:0000259" key="17">
    <source>
        <dbReference type="PROSITE" id="PS51747"/>
    </source>
</evidence>
<feature type="binding site" evidence="15">
    <location>
        <position position="219"/>
    </location>
    <ligand>
        <name>substrate</name>
    </ligand>
</feature>
<keyword evidence="7 13" id="KW-0479">Metal-binding</keyword>
<evidence type="ECO:0000256" key="1">
    <source>
        <dbReference type="ARBA" id="ARBA00002151"/>
    </source>
</evidence>
<dbReference type="PROSITE" id="PS00903">
    <property type="entry name" value="CYT_DCMP_DEAMINASES_1"/>
    <property type="match status" value="1"/>
</dbReference>
<feature type="binding site" evidence="15">
    <location>
        <position position="181"/>
    </location>
    <ligand>
        <name>substrate</name>
    </ligand>
</feature>
<dbReference type="NCBIfam" id="TIGR00326">
    <property type="entry name" value="eubact_ribD"/>
    <property type="match status" value="1"/>
</dbReference>
<sequence length="365" mass="40601">MVKGVFEHEFELEDVKFMKRALVLAKRGIGYVNPNPPVGAVIVKDGAIVSEGYHERYGGFHAERNAILRALERGVDLSGTTMYVTLEPCDHYGKTPPCTDLIIEAGIRRVIVACRDPNPVSGDGISKLRNAGIHVAVGLLESEAKEVMKFFMKSVVQKLPYVTLKYASSLDGKIADRGGNSKWITNELRKIVHKLRKEHMAVLVGAGTVLKDNPQLNIRLVKSKKRAPIKVILDWEGKTLRKRAELNVYSPESKVIVFSRLADYPVEEHIRVINVREPIEILKTLWTLGVDSILVEGGAEVFSQFLPYADEIYAFYGLKVLGDGKGIFSGISNTIATPFEYCITKTVVAKNRSEFLVVMKRCSQG</sequence>
<dbReference type="FunFam" id="3.40.140.10:FF:000025">
    <property type="entry name" value="Riboflavin biosynthesis protein RibD"/>
    <property type="match status" value="1"/>
</dbReference>
<evidence type="ECO:0000256" key="11">
    <source>
        <dbReference type="ARBA" id="ARBA00023002"/>
    </source>
</evidence>
<dbReference type="SUPFAM" id="SSF53927">
    <property type="entry name" value="Cytidine deaminase-like"/>
    <property type="match status" value="1"/>
</dbReference>
<gene>
    <name evidence="18" type="ORF">A4H02_08205</name>
</gene>
<evidence type="ECO:0000256" key="12">
    <source>
        <dbReference type="ARBA" id="ARBA00023268"/>
    </source>
</evidence>
<dbReference type="GO" id="GO:0009231">
    <property type="term" value="P:riboflavin biosynthetic process"/>
    <property type="evidence" value="ECO:0007669"/>
    <property type="project" value="UniProtKB-UniPathway"/>
</dbReference>
<comment type="function">
    <text evidence="1 13">Converts 2,5-diamino-6-(ribosylamino)-4(3h)-pyrimidinone 5'-phosphate into 5-amino-6-(ribosylamino)-2,4(1h,3h)-pyrimidinedione 5'-phosphate.</text>
</comment>
<feature type="domain" description="CMP/dCMP-type deaminase" evidence="17">
    <location>
        <begin position="12"/>
        <end position="136"/>
    </location>
</feature>
<dbReference type="PIRSF" id="PIRSF006769">
    <property type="entry name" value="RibD"/>
    <property type="match status" value="1"/>
</dbReference>
<dbReference type="InterPro" id="IPR002734">
    <property type="entry name" value="RibDG_C"/>
</dbReference>
<feature type="binding site" evidence="16">
    <location>
        <position position="89"/>
    </location>
    <ligand>
        <name>Zn(2+)</name>
        <dbReference type="ChEBI" id="CHEBI:29105"/>
        <note>catalytic</note>
    </ligand>
</feature>
<proteinExistence type="inferred from homology"/>
<evidence type="ECO:0000256" key="8">
    <source>
        <dbReference type="ARBA" id="ARBA00022801"/>
    </source>
</evidence>
<dbReference type="InterPro" id="IPR050765">
    <property type="entry name" value="Riboflavin_Biosynth_HTPR"/>
</dbReference>
<keyword evidence="9 13" id="KW-0862">Zinc</keyword>
<comment type="pathway">
    <text evidence="3 13">Cofactor biosynthesis; riboflavin biosynthesis; 5-amino-6-(D-ribitylamino)uracil from GTP: step 3/4.</text>
</comment>
<comment type="similarity">
    <text evidence="4 13">In the N-terminal section; belongs to the cytidine and deoxycytidylate deaminase family.</text>
</comment>
<keyword evidence="19" id="KW-1185">Reference proteome</keyword>
<feature type="binding site" evidence="15">
    <location>
        <position position="216"/>
    </location>
    <ligand>
        <name>substrate</name>
    </ligand>
</feature>
<dbReference type="InterPro" id="IPR004794">
    <property type="entry name" value="Eubact_RibD"/>
</dbReference>
<dbReference type="GO" id="GO:0008270">
    <property type="term" value="F:zinc ion binding"/>
    <property type="evidence" value="ECO:0007669"/>
    <property type="project" value="InterPro"/>
</dbReference>
<evidence type="ECO:0000256" key="9">
    <source>
        <dbReference type="ARBA" id="ARBA00022833"/>
    </source>
</evidence>
<evidence type="ECO:0000313" key="19">
    <source>
        <dbReference type="Proteomes" id="UP000094570"/>
    </source>
</evidence>
<keyword evidence="12" id="KW-0511">Multifunctional enzyme</keyword>
<dbReference type="GO" id="GO:0008703">
    <property type="term" value="F:5-amino-6-(5-phosphoribosylamino)uracil reductase activity"/>
    <property type="evidence" value="ECO:0007669"/>
    <property type="project" value="UniProtKB-EC"/>
</dbReference>
<dbReference type="InterPro" id="IPR002125">
    <property type="entry name" value="CMP_dCMP_dom"/>
</dbReference>
<evidence type="ECO:0000256" key="5">
    <source>
        <dbReference type="ARBA" id="ARBA00007417"/>
    </source>
</evidence>
<dbReference type="InterPro" id="IPR016193">
    <property type="entry name" value="Cytidine_deaminase-like"/>
</dbReference>
<feature type="binding site" evidence="15">
    <location>
        <position position="296"/>
    </location>
    <ligand>
        <name>substrate</name>
    </ligand>
</feature>
<dbReference type="Proteomes" id="UP000094570">
    <property type="component" value="Unassembled WGS sequence"/>
</dbReference>
<comment type="pathway">
    <text evidence="2 13">Cofactor biosynthesis; riboflavin biosynthesis; 5-amino-6-(D-ribitylamino)uracil from GTP: step 2/4.</text>
</comment>
<evidence type="ECO:0000256" key="10">
    <source>
        <dbReference type="ARBA" id="ARBA00022857"/>
    </source>
</evidence>
<evidence type="ECO:0000256" key="7">
    <source>
        <dbReference type="ARBA" id="ARBA00022723"/>
    </source>
</evidence>
<protein>
    <recommendedName>
        <fullName evidence="13">Riboflavin biosynthesis protein RibD</fullName>
    </recommendedName>
    <domain>
        <recommendedName>
            <fullName evidence="13">Diaminohydroxyphosphoribosylaminopyrimidine deaminase</fullName>
            <shortName evidence="13">DRAP deaminase</shortName>
            <ecNumber evidence="13">3.5.4.26</ecNumber>
        </recommendedName>
        <alternativeName>
            <fullName evidence="13">Riboflavin-specific deaminase</fullName>
        </alternativeName>
    </domain>
    <domain>
        <recommendedName>
            <fullName evidence="13">5-amino-6-(5-phosphoribosylamino)uracil reductase</fullName>
            <ecNumber evidence="13">1.1.1.193</ecNumber>
        </recommendedName>
        <alternativeName>
            <fullName evidence="13">HTP reductase</fullName>
        </alternativeName>
    </domain>
</protein>
<evidence type="ECO:0000256" key="6">
    <source>
        <dbReference type="ARBA" id="ARBA00022619"/>
    </source>
</evidence>
<comment type="catalytic activity">
    <reaction evidence="13">
        <text>2,5-diamino-6-hydroxy-4-(5-phosphoribosylamino)-pyrimidine + H2O + H(+) = 5-amino-6-(5-phospho-D-ribosylamino)uracil + NH4(+)</text>
        <dbReference type="Rhea" id="RHEA:21868"/>
        <dbReference type="ChEBI" id="CHEBI:15377"/>
        <dbReference type="ChEBI" id="CHEBI:15378"/>
        <dbReference type="ChEBI" id="CHEBI:28938"/>
        <dbReference type="ChEBI" id="CHEBI:58453"/>
        <dbReference type="ChEBI" id="CHEBI:58614"/>
        <dbReference type="EC" id="3.5.4.26"/>
    </reaction>
</comment>
<evidence type="ECO:0000256" key="16">
    <source>
        <dbReference type="PIRSR" id="PIRSR006769-3"/>
    </source>
</evidence>
<keyword evidence="10 13" id="KW-0521">NADP</keyword>
<keyword evidence="6 13" id="KW-0686">Riboflavin biosynthesis</keyword>
<feature type="binding site" evidence="15">
    <location>
        <position position="212"/>
    </location>
    <ligand>
        <name>NADP(+)</name>
        <dbReference type="ChEBI" id="CHEBI:58349"/>
    </ligand>
</feature>
<evidence type="ECO:0000256" key="2">
    <source>
        <dbReference type="ARBA" id="ARBA00004882"/>
    </source>
</evidence>
<dbReference type="AlphaFoldDB" id="A0A1E3G0X7"/>
<evidence type="ECO:0000313" key="18">
    <source>
        <dbReference type="EMBL" id="ODN29904.1"/>
    </source>
</evidence>
<comment type="cofactor">
    <cofactor evidence="13 16">
        <name>Zn(2+)</name>
        <dbReference type="ChEBI" id="CHEBI:29105"/>
    </cofactor>
    <text evidence="13 16">Binds 1 zinc ion.</text>
</comment>
<dbReference type="EC" id="1.1.1.193" evidence="13"/>
<evidence type="ECO:0000256" key="3">
    <source>
        <dbReference type="ARBA" id="ARBA00004910"/>
    </source>
</evidence>
<dbReference type="SUPFAM" id="SSF53597">
    <property type="entry name" value="Dihydrofolate reductase-like"/>
    <property type="match status" value="1"/>
</dbReference>
<keyword evidence="11 13" id="KW-0560">Oxidoreductase</keyword>
<dbReference type="PANTHER" id="PTHR38011">
    <property type="entry name" value="DIHYDROFOLATE REDUCTASE FAMILY PROTEIN (AFU_ORTHOLOGUE AFUA_8G06820)"/>
    <property type="match status" value="1"/>
</dbReference>
<comment type="similarity">
    <text evidence="5 13">In the C-terminal section; belongs to the HTP reductase family.</text>
</comment>
<dbReference type="UniPathway" id="UPA00275">
    <property type="reaction ID" value="UER00401"/>
</dbReference>
<feature type="binding site" evidence="16">
    <location>
        <position position="61"/>
    </location>
    <ligand>
        <name>Zn(2+)</name>
        <dbReference type="ChEBI" id="CHEBI:29105"/>
        <note>catalytic</note>
    </ligand>
</feature>
<dbReference type="InterPro" id="IPR024072">
    <property type="entry name" value="DHFR-like_dom_sf"/>
</dbReference>
<dbReference type="InterPro" id="IPR016192">
    <property type="entry name" value="APOBEC/CMP_deaminase_Zn-bd"/>
</dbReference>
<dbReference type="Pfam" id="PF01872">
    <property type="entry name" value="RibD_C"/>
    <property type="match status" value="1"/>
</dbReference>
<evidence type="ECO:0000256" key="4">
    <source>
        <dbReference type="ARBA" id="ARBA00005259"/>
    </source>
</evidence>
<feature type="binding site" evidence="15">
    <location>
        <position position="167"/>
    </location>
    <ligand>
        <name>substrate</name>
    </ligand>
</feature>
<dbReference type="Gene3D" id="3.40.140.10">
    <property type="entry name" value="Cytidine Deaminase, domain 2"/>
    <property type="match status" value="1"/>
</dbReference>
<dbReference type="Gene3D" id="3.40.430.10">
    <property type="entry name" value="Dihydrofolate Reductase, subunit A"/>
    <property type="match status" value="1"/>
</dbReference>
<dbReference type="OrthoDB" id="9800865at2"/>
<evidence type="ECO:0000256" key="14">
    <source>
        <dbReference type="PIRSR" id="PIRSR006769-1"/>
    </source>
</evidence>
<dbReference type="STRING" id="1008305.A4H02_08205"/>
<feature type="binding site" evidence="15">
    <location>
        <position position="196"/>
    </location>
    <ligand>
        <name>substrate</name>
    </ligand>
</feature>